<dbReference type="SMART" id="SM01290">
    <property type="entry name" value="N-glycanase_N"/>
    <property type="match status" value="1"/>
</dbReference>
<evidence type="ECO:0000313" key="4">
    <source>
        <dbReference type="Proteomes" id="UP001642464"/>
    </source>
</evidence>
<keyword evidence="4" id="KW-1185">Reference proteome</keyword>
<feature type="domain" description="Peptide-N-glycosidase F N-terminal" evidence="2">
    <location>
        <begin position="754"/>
        <end position="886"/>
    </location>
</feature>
<dbReference type="PANTHER" id="PTHR39319:SF1">
    <property type="entry name" value="SI:DKEY-256H2.1"/>
    <property type="match status" value="1"/>
</dbReference>
<dbReference type="EMBL" id="CAXAMM010008624">
    <property type="protein sequence ID" value="CAK9017944.1"/>
    <property type="molecule type" value="Genomic_DNA"/>
</dbReference>
<dbReference type="InterPro" id="IPR046450">
    <property type="entry name" value="PA_dom_sf"/>
</dbReference>
<comment type="caution">
    <text evidence="3">The sequence shown here is derived from an EMBL/GenBank/DDBJ whole genome shotgun (WGS) entry which is preliminary data.</text>
</comment>
<protein>
    <submittedName>
        <fullName evidence="3">Biotin synthase</fullName>
    </submittedName>
</protein>
<dbReference type="InterPro" id="IPR003137">
    <property type="entry name" value="PA_domain"/>
</dbReference>
<dbReference type="Gene3D" id="3.50.30.30">
    <property type="match status" value="1"/>
</dbReference>
<dbReference type="InterPro" id="IPR014784">
    <property type="entry name" value="Cu2_ascorb_mOase-like_C"/>
</dbReference>
<dbReference type="Pfam" id="PF02225">
    <property type="entry name" value="PA"/>
    <property type="match status" value="1"/>
</dbReference>
<dbReference type="InterPro" id="IPR015197">
    <property type="entry name" value="PngaseF_C"/>
</dbReference>
<reference evidence="3 4" key="1">
    <citation type="submission" date="2024-02" db="EMBL/GenBank/DDBJ databases">
        <authorList>
            <person name="Chen Y."/>
            <person name="Shah S."/>
            <person name="Dougan E. K."/>
            <person name="Thang M."/>
            <person name="Chan C."/>
        </authorList>
    </citation>
    <scope>NUCLEOTIDE SEQUENCE [LARGE SCALE GENOMIC DNA]</scope>
</reference>
<sequence length="1089" mass="120894">MAEDGQGAFPSQYDESGMTSFDRVEAELRGEQLKLICDLSIGSRVEVVCNVGHDVAYAKGQVSRQTDIEYGRLQFFLDDKLMFDPLSFNDFPAIMASPTKEVLVRVEVAPPIPEESTISKEEAQIPSTAKGPSGRGAAAVTYGEPCMEGQTAETAYLDFQCREAQAKIRLEPSFPCLHFVAGPRIGSVSRLDFMDLDFWISAIMGVVIMQLNGLRLVLVGAMDSHGAFGPNTPGDFRRAQARLNRAPLPKGRPVTDLTAKNREKLLNAFIEWCEFAGFRMQPIFANPVQNVERINEILLAYGRRLYEAGARSLEAGKMGILEGELEVEKEFWSYSGHLGQTKAVVNSSSRAAPRAAPQRERWILTDGGMPCQLPFWHEGHKYETCHPDGWCCLDPDCSRTSGCSKSSEMPLQRARDPVRSSCKLKALGQEFLWDPEGPSGDINLMFFLLQADAPGWEDQDLEPLVELSQSLEFRLVLMSYKSSSEEIQSLMLRTHEQLGRLATAGTAFNMERVRRSFVLATQPAWQISFDSCWLPSVTHAWSKHVSVLRAFSAKDDPIVLERTQTIRGDWALRASDKELSLPLRWAGYLCDENEKVQEEASWPAPLLDLTGAVALVARGTCSHYHKARAAKELGASGVVIFSQNEVPVAMSCAAPDPCKDGLDIPVVMTTRSVGETLLEEMFNSSSGSLVMASLASQSEGPNMVGVLGHSGGLWYNSPIGPSQLADELRGMEYRRQLLQRQEDLAKASSSEVLRVDVFQREPFPGGLAAKWTAQQAKLVREGGFTDLAIELRLECDDHLDDNCPPWDHELNLYLCLATASDEEEGRCHDRRTSLARWVTPYGREAHWFSEAKAGVALLSSEEAMDGLGTLHLHTWQHYTVSLVFWFRRSPDHALLPFRQIALWGASTPFDLGYNPSQRPRSFEVPLATRQVVLSALITGHGWGVDEENCAEFCEHSHHFAINGMGGPLLTKLHPTAGNEDGCKTQVLEGVVPNQYGTWPFGRAGWCPGQQVNWWEVDVTHWLQSETNTITYKALFNGTDYDPEPIQGDSLGFPAEIHVAAVLTFYTDDGSARKQPVNLLLEDSRRLVFP</sequence>
<gene>
    <name evidence="3" type="ORF">SCF082_LOCUS13875</name>
</gene>
<dbReference type="Pfam" id="PF09113">
    <property type="entry name" value="N-glycanase_C"/>
    <property type="match status" value="1"/>
</dbReference>
<organism evidence="3 4">
    <name type="scientific">Durusdinium trenchii</name>
    <dbReference type="NCBI Taxonomy" id="1381693"/>
    <lineage>
        <taxon>Eukaryota</taxon>
        <taxon>Sar</taxon>
        <taxon>Alveolata</taxon>
        <taxon>Dinophyceae</taxon>
        <taxon>Suessiales</taxon>
        <taxon>Symbiodiniaceae</taxon>
        <taxon>Durusdinium</taxon>
    </lineage>
</organism>
<evidence type="ECO:0000256" key="1">
    <source>
        <dbReference type="ARBA" id="ARBA00023157"/>
    </source>
</evidence>
<evidence type="ECO:0000313" key="3">
    <source>
        <dbReference type="EMBL" id="CAK9017944.1"/>
    </source>
</evidence>
<evidence type="ECO:0000259" key="2">
    <source>
        <dbReference type="SMART" id="SM01290"/>
    </source>
</evidence>
<dbReference type="InterPro" id="IPR053251">
    <property type="entry name" value="N-glycanase"/>
</dbReference>
<accession>A0ABP0JUF1</accession>
<proteinExistence type="predicted"/>
<dbReference type="SUPFAM" id="SSF52025">
    <property type="entry name" value="PA domain"/>
    <property type="match status" value="1"/>
</dbReference>
<dbReference type="Gene3D" id="2.60.120.230">
    <property type="match status" value="1"/>
</dbReference>
<dbReference type="InterPro" id="IPR015196">
    <property type="entry name" value="PngaseF_N"/>
</dbReference>
<dbReference type="CDD" id="cd00538">
    <property type="entry name" value="PA"/>
    <property type="match status" value="1"/>
</dbReference>
<name>A0ABP0JUF1_9DINO</name>
<dbReference type="InterPro" id="IPR008977">
    <property type="entry name" value="PHM/PNGase_F_dom_sf"/>
</dbReference>
<dbReference type="Proteomes" id="UP001642464">
    <property type="component" value="Unassembled WGS sequence"/>
</dbReference>
<dbReference type="PANTHER" id="PTHR39319">
    <property type="entry name" value="SI:DKEY-256H2.1"/>
    <property type="match status" value="1"/>
</dbReference>
<dbReference type="SUPFAM" id="SSF49742">
    <property type="entry name" value="PHM/PNGase F"/>
    <property type="match status" value="1"/>
</dbReference>
<keyword evidence="1" id="KW-1015">Disulfide bond</keyword>